<sequence length="196" mass="22102">MATIDLVRHAEPDITIHDDFLRPLTSAGRRQTQQLVASLHQYPYTGFFSSPLKRAVDTITPIADDHGLPVQKNELLVERKMPAWLPNFSDYVNQQWQDLTFFEKPGESIHQVQERYLSFLYGLPSSAFVAVGSHGTAISSLVEAAIPGIGYHFFSKLGYAAVTRIEMHAGNVVHLAVWEPKSKTFKVLKWCFQTSK</sequence>
<dbReference type="PANTHER" id="PTHR48100:SF1">
    <property type="entry name" value="HISTIDINE PHOSPHATASE FAMILY PROTEIN-RELATED"/>
    <property type="match status" value="1"/>
</dbReference>
<dbReference type="SMART" id="SM00855">
    <property type="entry name" value="PGAM"/>
    <property type="match status" value="1"/>
</dbReference>
<dbReference type="Gene3D" id="3.40.50.1240">
    <property type="entry name" value="Phosphoglycerate mutase-like"/>
    <property type="match status" value="1"/>
</dbReference>
<name>A0AAW6A871_LACPA</name>
<dbReference type="GO" id="GO:0016791">
    <property type="term" value="F:phosphatase activity"/>
    <property type="evidence" value="ECO:0007669"/>
    <property type="project" value="TreeGrafter"/>
</dbReference>
<evidence type="ECO:0000313" key="2">
    <source>
        <dbReference type="Proteomes" id="UP001212327"/>
    </source>
</evidence>
<dbReference type="GO" id="GO:0005737">
    <property type="term" value="C:cytoplasm"/>
    <property type="evidence" value="ECO:0007669"/>
    <property type="project" value="TreeGrafter"/>
</dbReference>
<comment type="caution">
    <text evidence="1">The sequence shown here is derived from an EMBL/GenBank/DDBJ whole genome shotgun (WGS) entry which is preliminary data.</text>
</comment>
<accession>A0AAW6A871</accession>
<dbReference type="EMBL" id="JAQLSF010000001">
    <property type="protein sequence ID" value="MDB1565322.1"/>
    <property type="molecule type" value="Genomic_DNA"/>
</dbReference>
<dbReference type="SUPFAM" id="SSF53254">
    <property type="entry name" value="Phosphoglycerate mutase-like"/>
    <property type="match status" value="1"/>
</dbReference>
<dbReference type="AlphaFoldDB" id="A0AAW6A871"/>
<dbReference type="InterPro" id="IPR050275">
    <property type="entry name" value="PGM_Phosphatase"/>
</dbReference>
<proteinExistence type="predicted"/>
<evidence type="ECO:0000313" key="1">
    <source>
        <dbReference type="EMBL" id="MDB1565322.1"/>
    </source>
</evidence>
<dbReference type="PANTHER" id="PTHR48100">
    <property type="entry name" value="BROAD-SPECIFICITY PHOSPHATASE YOR283W-RELATED"/>
    <property type="match status" value="1"/>
</dbReference>
<dbReference type="RefSeq" id="WP_272029001.1">
    <property type="nucleotide sequence ID" value="NZ_JAQLSF010000001.1"/>
</dbReference>
<dbReference type="Proteomes" id="UP001212327">
    <property type="component" value="Unassembled WGS sequence"/>
</dbReference>
<dbReference type="InterPro" id="IPR013078">
    <property type="entry name" value="His_Pase_superF_clade-1"/>
</dbReference>
<dbReference type="CDD" id="cd07067">
    <property type="entry name" value="HP_PGM_like"/>
    <property type="match status" value="1"/>
</dbReference>
<dbReference type="InterPro" id="IPR029033">
    <property type="entry name" value="His_PPase_superfam"/>
</dbReference>
<dbReference type="Pfam" id="PF00300">
    <property type="entry name" value="His_Phos_1"/>
    <property type="match status" value="1"/>
</dbReference>
<reference evidence="1 2" key="1">
    <citation type="submission" date="2023-01" db="EMBL/GenBank/DDBJ databases">
        <title>Complete genome sequence of Lacticaseibacillus paracasei SRCM217440 isolated from Makgeolli.</title>
        <authorList>
            <person name="Yang H.-G."/>
            <person name="Jeong S.-J."/>
            <person name="Ha G.-S."/>
            <person name="Yang H.-J."/>
            <person name="Jeong D.-Y."/>
        </authorList>
    </citation>
    <scope>NUCLEOTIDE SEQUENCE [LARGE SCALE GENOMIC DNA]</scope>
    <source>
        <strain evidence="1 2">SRCM217440</strain>
    </source>
</reference>
<gene>
    <name evidence="1" type="ORF">PGA78_11265</name>
</gene>
<protein>
    <submittedName>
        <fullName evidence="1">Histidine phosphatase family protein</fullName>
    </submittedName>
</protein>
<organism evidence="1 2">
    <name type="scientific">Lacticaseibacillus paracasei</name>
    <name type="common">Lactobacillus paracasei</name>
    <dbReference type="NCBI Taxonomy" id="1597"/>
    <lineage>
        <taxon>Bacteria</taxon>
        <taxon>Bacillati</taxon>
        <taxon>Bacillota</taxon>
        <taxon>Bacilli</taxon>
        <taxon>Lactobacillales</taxon>
        <taxon>Lactobacillaceae</taxon>
        <taxon>Lacticaseibacillus</taxon>
    </lineage>
</organism>